<proteinExistence type="inferred from homology"/>
<evidence type="ECO:0000259" key="7">
    <source>
        <dbReference type="Pfam" id="PF00296"/>
    </source>
</evidence>
<dbReference type="PIRSF" id="PIRSF000337">
    <property type="entry name" value="NTA_MOA"/>
    <property type="match status" value="1"/>
</dbReference>
<dbReference type="STRING" id="1003195.SCATT_09310"/>
<keyword evidence="3" id="KW-0560">Oxidoreductase</keyword>
<dbReference type="InterPro" id="IPR011251">
    <property type="entry name" value="Luciferase-like_dom"/>
</dbReference>
<dbReference type="HOGENOM" id="CLU_022256_1_0_11"/>
<evidence type="ECO:0000256" key="1">
    <source>
        <dbReference type="ARBA" id="ARBA00022630"/>
    </source>
</evidence>
<keyword evidence="1 6" id="KW-0285">Flavoprotein</keyword>
<dbReference type="RefSeq" id="WP_014141700.1">
    <property type="nucleotide sequence ID" value="NC_016111.1"/>
</dbReference>
<dbReference type="KEGG" id="scy:SCATT_09310"/>
<dbReference type="GO" id="GO:0004497">
    <property type="term" value="F:monooxygenase activity"/>
    <property type="evidence" value="ECO:0007669"/>
    <property type="project" value="UniProtKB-KW"/>
</dbReference>
<dbReference type="KEGG" id="sct:SCAT_0931"/>
<dbReference type="Proteomes" id="UP000007842">
    <property type="component" value="Chromosome"/>
</dbReference>
<dbReference type="Pfam" id="PF00296">
    <property type="entry name" value="Bac_luciferase"/>
    <property type="match status" value="1"/>
</dbReference>
<keyword evidence="2 6" id="KW-0288">FMN</keyword>
<feature type="binding site" evidence="6">
    <location>
        <position position="150"/>
    </location>
    <ligand>
        <name>FMN</name>
        <dbReference type="ChEBI" id="CHEBI:58210"/>
    </ligand>
</feature>
<dbReference type="PANTHER" id="PTHR30011">
    <property type="entry name" value="ALKANESULFONATE MONOOXYGENASE-RELATED"/>
    <property type="match status" value="1"/>
</dbReference>
<feature type="domain" description="Luciferase-like" evidence="7">
    <location>
        <begin position="26"/>
        <end position="378"/>
    </location>
</feature>
<dbReference type="eggNOG" id="COG2141">
    <property type="taxonomic scope" value="Bacteria"/>
</dbReference>
<evidence type="ECO:0000256" key="5">
    <source>
        <dbReference type="ARBA" id="ARBA00033748"/>
    </source>
</evidence>
<name>F8JWY7_STREN</name>
<sequence length="432" mass="46928">MTAPRRMHLAAHFPGVNNTTVWSDPASGSQVDFSSFHHLARTAERGRFDFFFLAEGLRLREHKGRIHDLDVVGRPESVTVLAALAAVTEHVGLAATVNATFNEPYELARRLASLDHLSGGRAAWNVVTSSDAFTGENFRRGGFLDHADRYTRAAEFVTAARTLWDSWTPGGQARPFVHRGRHFDIHGEFTVPRTPQGRPVIIQAGDSGQGREFAASTADVVFTRHGTLEAGRAFYADVKGRLARYGRRPDDVKIMPGVTVVLGDTDAEAAERAAGIRRRQVSGPTAIVFLEQLWGRDLSGYDPDGPFPDIDPEPAGEVSQGRVRHADRLATAARWRALAEEKGLSIRETVIELAARHSFVGSPETVATALEGFVAAGAADGFILVPHLTPGGLDDFVDRVVPLLQERGSLRAEYEGTTLRDHLGLPRPAVGG</sequence>
<dbReference type="AlphaFoldDB" id="F8JWY7"/>
<feature type="binding site" evidence="6">
    <location>
        <position position="146"/>
    </location>
    <ligand>
        <name>FMN</name>
        <dbReference type="ChEBI" id="CHEBI:58210"/>
    </ligand>
</feature>
<feature type="binding site" evidence="6">
    <location>
        <position position="207"/>
    </location>
    <ligand>
        <name>FMN</name>
        <dbReference type="ChEBI" id="CHEBI:58210"/>
    </ligand>
</feature>
<gene>
    <name evidence="8" type="ordered locus">SCATT_09310</name>
</gene>
<feature type="binding site" evidence="6">
    <location>
        <position position="96"/>
    </location>
    <ligand>
        <name>FMN</name>
        <dbReference type="ChEBI" id="CHEBI:58210"/>
    </ligand>
</feature>
<accession>G8WN19</accession>
<evidence type="ECO:0000256" key="3">
    <source>
        <dbReference type="ARBA" id="ARBA00023002"/>
    </source>
</evidence>
<evidence type="ECO:0000313" key="8">
    <source>
        <dbReference type="EMBL" id="AEW93302.1"/>
    </source>
</evidence>
<dbReference type="SUPFAM" id="SSF51679">
    <property type="entry name" value="Bacterial luciferase-like"/>
    <property type="match status" value="1"/>
</dbReference>
<protein>
    <submittedName>
        <fullName evidence="8">Monooxygenase</fullName>
    </submittedName>
</protein>
<accession>F8JWY7</accession>
<dbReference type="InterPro" id="IPR036661">
    <property type="entry name" value="Luciferase-like_sf"/>
</dbReference>
<dbReference type="PATRIC" id="fig|1003195.11.peg.2520"/>
<dbReference type="NCBIfam" id="TIGR03860">
    <property type="entry name" value="FMN_nitrolo"/>
    <property type="match status" value="1"/>
</dbReference>
<dbReference type="PANTHER" id="PTHR30011:SF16">
    <property type="entry name" value="C2H2 FINGER DOMAIN TRANSCRIPTION FACTOR (EUROFUNG)-RELATED"/>
    <property type="match status" value="1"/>
</dbReference>
<keyword evidence="4 8" id="KW-0503">Monooxygenase</keyword>
<dbReference type="CDD" id="cd01095">
    <property type="entry name" value="Nitrilotriacetate_monoxgenase"/>
    <property type="match status" value="1"/>
</dbReference>
<dbReference type="InterPro" id="IPR051260">
    <property type="entry name" value="Diverse_substr_monoxygenases"/>
</dbReference>
<dbReference type="GO" id="GO:0016705">
    <property type="term" value="F:oxidoreductase activity, acting on paired donors, with incorporation or reduction of molecular oxygen"/>
    <property type="evidence" value="ECO:0007669"/>
    <property type="project" value="InterPro"/>
</dbReference>
<dbReference type="OrthoDB" id="3265338at2"/>
<evidence type="ECO:0000256" key="2">
    <source>
        <dbReference type="ARBA" id="ARBA00022643"/>
    </source>
</evidence>
<dbReference type="EMBL" id="CP003219">
    <property type="protein sequence ID" value="AEW93302.1"/>
    <property type="molecule type" value="Genomic_DNA"/>
</dbReference>
<keyword evidence="9" id="KW-1185">Reference proteome</keyword>
<evidence type="ECO:0000313" key="9">
    <source>
        <dbReference type="Proteomes" id="UP000007842"/>
    </source>
</evidence>
<reference evidence="9" key="1">
    <citation type="submission" date="2011-12" db="EMBL/GenBank/DDBJ databases">
        <title>Complete genome sequence of Streptomyces cattleya strain DSM 46488.</title>
        <authorList>
            <person name="Ou H.-Y."/>
            <person name="Li P."/>
            <person name="Zhao C."/>
            <person name="O'Hagan D."/>
            <person name="Deng Z."/>
        </authorList>
    </citation>
    <scope>NUCLEOTIDE SEQUENCE [LARGE SCALE GENOMIC DNA]</scope>
    <source>
        <strain evidence="9">ATCC 35852 / DSM 46488 / JCM 4925 / NBRC 14057 / NRRL 8057</strain>
    </source>
</reference>
<evidence type="ECO:0000256" key="4">
    <source>
        <dbReference type="ARBA" id="ARBA00023033"/>
    </source>
</evidence>
<organism evidence="8 9">
    <name type="scientific">Streptantibioticus cattleyicolor (strain ATCC 35852 / DSM 46488 / JCM 4925 / NBRC 14057 / NRRL 8057)</name>
    <name type="common">Streptomyces cattleya</name>
    <dbReference type="NCBI Taxonomy" id="1003195"/>
    <lineage>
        <taxon>Bacteria</taxon>
        <taxon>Bacillati</taxon>
        <taxon>Actinomycetota</taxon>
        <taxon>Actinomycetes</taxon>
        <taxon>Kitasatosporales</taxon>
        <taxon>Streptomycetaceae</taxon>
        <taxon>Streptantibioticus</taxon>
    </lineage>
</organism>
<dbReference type="InterPro" id="IPR016215">
    <property type="entry name" value="NTA_MOA"/>
</dbReference>
<dbReference type="Gene3D" id="3.20.20.30">
    <property type="entry name" value="Luciferase-like domain"/>
    <property type="match status" value="1"/>
</dbReference>
<comment type="similarity">
    <text evidence="5">Belongs to the NtaA/SnaA/DszA monooxygenase family.</text>
</comment>
<evidence type="ECO:0000256" key="6">
    <source>
        <dbReference type="PIRSR" id="PIRSR000337-1"/>
    </source>
</evidence>